<dbReference type="Gene3D" id="3.10.129.10">
    <property type="entry name" value="Hotdog Thioesterase"/>
    <property type="match status" value="1"/>
</dbReference>
<evidence type="ECO:0000259" key="2">
    <source>
        <dbReference type="Pfam" id="PF00501"/>
    </source>
</evidence>
<dbReference type="AlphaFoldDB" id="A0A4R1XIZ5"/>
<evidence type="ECO:0000256" key="1">
    <source>
        <dbReference type="ARBA" id="ARBA00022598"/>
    </source>
</evidence>
<dbReference type="InterPro" id="IPR000873">
    <property type="entry name" value="AMP-dep_synth/lig_dom"/>
</dbReference>
<name>A0A4R1XIZ5_ACICA</name>
<evidence type="ECO:0000313" key="5">
    <source>
        <dbReference type="Proteomes" id="UP000294963"/>
    </source>
</evidence>
<protein>
    <submittedName>
        <fullName evidence="4">AMP-binding enzyme</fullName>
    </submittedName>
</protein>
<dbReference type="SUPFAM" id="SSF54637">
    <property type="entry name" value="Thioesterase/thiol ester dehydrase-isomerase"/>
    <property type="match status" value="1"/>
</dbReference>
<feature type="domain" description="ApeI dehydratase-like" evidence="3">
    <location>
        <begin position="452"/>
        <end position="549"/>
    </location>
</feature>
<dbReference type="Gene3D" id="3.30.300.30">
    <property type="match status" value="1"/>
</dbReference>
<keyword evidence="5" id="KW-1185">Reference proteome</keyword>
<evidence type="ECO:0000313" key="4">
    <source>
        <dbReference type="EMBL" id="TCM63219.1"/>
    </source>
</evidence>
<feature type="domain" description="AMP-dependent synthetase/ligase" evidence="2">
    <location>
        <begin position="126"/>
        <end position="294"/>
    </location>
</feature>
<sequence>MLCHFQSHIASEQCFCLTAELQPISFKQFWSDVLAEKIAIQALPHPVWALWETQSYDFLVLLFAGLLAQKQIILPPHRVAELEQRWASEEIYFLSRQVHDRPDYSAAVLNAELILDDAFLKQAQLYFYTSGSTGQPKKIPRSLKQLLNEVQGLNQSFTPEDRAVMIATVSHQHIYGLLFKLLWPLAQGHCFYLPQMAYPEDVVFSQKRLAAAGFANYLISSPALYKRWTADVVLAHCLGAYSSGGKLESGLRPKINVAITEILGSSETGGIAYRHADDALWQAFANVEIQITDQQLAVRSQHACSADWIVTGDRAEAVVAAQTQYAFHLLGRNDRIVKLEEKRISLDATEQQILQLDQVEQCYVLIHSQGRRELLVCVAVLTAAAKLQLQQQSKQQFVRQLKRDLTAKLESIAIPRQWRFLSELPLNAQAKLNRNVMQALFQDMDRPVVLAQHQDGESAEFKLEFPPELQAFKGHFPDRPIYPGVGQIGFIQAFAKQCWPDLCWCDALEQIKFQHLIQPYAVIKLKLNRKLHKVSFQLDDATQTLASGRLSFAV</sequence>
<dbReference type="InterPro" id="IPR042099">
    <property type="entry name" value="ANL_N_sf"/>
</dbReference>
<proteinExistence type="predicted"/>
<dbReference type="GO" id="GO:0016874">
    <property type="term" value="F:ligase activity"/>
    <property type="evidence" value="ECO:0007669"/>
    <property type="project" value="UniProtKB-KW"/>
</dbReference>
<dbReference type="Pfam" id="PF22818">
    <property type="entry name" value="ApeI-like"/>
    <property type="match status" value="1"/>
</dbReference>
<keyword evidence="1" id="KW-0436">Ligase</keyword>
<dbReference type="PANTHER" id="PTHR43767">
    <property type="entry name" value="LONG-CHAIN-FATTY-ACID--COA LIGASE"/>
    <property type="match status" value="1"/>
</dbReference>
<evidence type="ECO:0000259" key="3">
    <source>
        <dbReference type="Pfam" id="PF22818"/>
    </source>
</evidence>
<gene>
    <name evidence="4" type="ORF">EC844_12238</name>
</gene>
<dbReference type="InterPro" id="IPR045851">
    <property type="entry name" value="AMP-bd_C_sf"/>
</dbReference>
<dbReference type="SUPFAM" id="SSF56801">
    <property type="entry name" value="Acetyl-CoA synthetase-like"/>
    <property type="match status" value="1"/>
</dbReference>
<dbReference type="OrthoDB" id="9787658at2"/>
<dbReference type="InterPro" id="IPR054545">
    <property type="entry name" value="ApeI-like"/>
</dbReference>
<dbReference type="Pfam" id="PF00501">
    <property type="entry name" value="AMP-binding"/>
    <property type="match status" value="1"/>
</dbReference>
<dbReference type="PANTHER" id="PTHR43767:SF8">
    <property type="entry name" value="LONG-CHAIN-FATTY-ACID--COA LIGASE"/>
    <property type="match status" value="1"/>
</dbReference>
<dbReference type="Proteomes" id="UP000294963">
    <property type="component" value="Unassembled WGS sequence"/>
</dbReference>
<dbReference type="Gene3D" id="3.40.50.12780">
    <property type="entry name" value="N-terminal domain of ligase-like"/>
    <property type="match status" value="1"/>
</dbReference>
<reference evidence="4 5" key="1">
    <citation type="submission" date="2019-03" db="EMBL/GenBank/DDBJ databases">
        <title>Genomic analyses of the natural microbiome of Caenorhabditis elegans.</title>
        <authorList>
            <person name="Samuel B."/>
        </authorList>
    </citation>
    <scope>NUCLEOTIDE SEQUENCE [LARGE SCALE GENOMIC DNA]</scope>
    <source>
        <strain evidence="4 5">JUb89</strain>
    </source>
</reference>
<dbReference type="InterPro" id="IPR029069">
    <property type="entry name" value="HotDog_dom_sf"/>
</dbReference>
<comment type="caution">
    <text evidence="4">The sequence shown here is derived from an EMBL/GenBank/DDBJ whole genome shotgun (WGS) entry which is preliminary data.</text>
</comment>
<dbReference type="InterPro" id="IPR050237">
    <property type="entry name" value="ATP-dep_AMP-bd_enzyme"/>
</dbReference>
<organism evidence="4 5">
    <name type="scientific">Acinetobacter calcoaceticus</name>
    <dbReference type="NCBI Taxonomy" id="471"/>
    <lineage>
        <taxon>Bacteria</taxon>
        <taxon>Pseudomonadati</taxon>
        <taxon>Pseudomonadota</taxon>
        <taxon>Gammaproteobacteria</taxon>
        <taxon>Moraxellales</taxon>
        <taxon>Moraxellaceae</taxon>
        <taxon>Acinetobacter</taxon>
        <taxon>Acinetobacter calcoaceticus/baumannii complex</taxon>
    </lineage>
</organism>
<accession>A0A4R1XIZ5</accession>
<dbReference type="EMBL" id="SLVJ01000022">
    <property type="protein sequence ID" value="TCM63219.1"/>
    <property type="molecule type" value="Genomic_DNA"/>
</dbReference>